<dbReference type="EMBL" id="LR214986">
    <property type="protein sequence ID" value="VEU64742.1"/>
    <property type="molecule type" value="Genomic_DNA"/>
</dbReference>
<protein>
    <submittedName>
        <fullName evidence="7">Putative DNA helicase</fullName>
    </submittedName>
</protein>
<dbReference type="PANTHER" id="PTHR43788:SF16">
    <property type="entry name" value="HELICASE WITH ZINC FINGER 2"/>
    <property type="match status" value="1"/>
</dbReference>
<dbReference type="PANTHER" id="PTHR43788">
    <property type="entry name" value="DNA2/NAM7 HELICASE FAMILY MEMBER"/>
    <property type="match status" value="1"/>
</dbReference>
<dbReference type="Gene3D" id="3.40.960.10">
    <property type="entry name" value="VSR Endonuclease"/>
    <property type="match status" value="1"/>
</dbReference>
<dbReference type="InterPro" id="IPR041679">
    <property type="entry name" value="DNA2/NAM7-like_C"/>
</dbReference>
<dbReference type="GO" id="GO:0005524">
    <property type="term" value="F:ATP binding"/>
    <property type="evidence" value="ECO:0007669"/>
    <property type="project" value="UniProtKB-KW"/>
</dbReference>
<dbReference type="InterPro" id="IPR041677">
    <property type="entry name" value="DNA2/NAM7_AAA_11"/>
</dbReference>
<organism evidence="7 8">
    <name type="scientific">Mycoplasmopsis cynos</name>
    <dbReference type="NCBI Taxonomy" id="171284"/>
    <lineage>
        <taxon>Bacteria</taxon>
        <taxon>Bacillati</taxon>
        <taxon>Mycoplasmatota</taxon>
        <taxon>Mycoplasmoidales</taxon>
        <taxon>Metamycoplasmataceae</taxon>
        <taxon>Mycoplasmopsis</taxon>
    </lineage>
</organism>
<dbReference type="InterPro" id="IPR011335">
    <property type="entry name" value="Restrct_endonuc-II-like"/>
</dbReference>
<keyword evidence="7" id="KW-0614">Plasmid</keyword>
<dbReference type="Pfam" id="PF13086">
    <property type="entry name" value="AAA_11"/>
    <property type="match status" value="2"/>
</dbReference>
<evidence type="ECO:0000259" key="6">
    <source>
        <dbReference type="PROSITE" id="PS51192"/>
    </source>
</evidence>
<proteinExistence type="inferred from homology"/>
<keyword evidence="5" id="KW-0067">ATP-binding</keyword>
<evidence type="ECO:0000313" key="8">
    <source>
        <dbReference type="Proteomes" id="UP000289506"/>
    </source>
</evidence>
<dbReference type="Pfam" id="PF13087">
    <property type="entry name" value="AAA_12"/>
    <property type="match status" value="1"/>
</dbReference>
<evidence type="ECO:0000256" key="5">
    <source>
        <dbReference type="ARBA" id="ARBA00022840"/>
    </source>
</evidence>
<evidence type="ECO:0000256" key="2">
    <source>
        <dbReference type="ARBA" id="ARBA00022741"/>
    </source>
</evidence>
<dbReference type="InterPro" id="IPR050534">
    <property type="entry name" value="Coronavir_polyprotein_1ab"/>
</dbReference>
<dbReference type="SUPFAM" id="SSF52540">
    <property type="entry name" value="P-loop containing nucleoside triphosphate hydrolases"/>
    <property type="match status" value="2"/>
</dbReference>
<keyword evidence="3" id="KW-0378">Hydrolase</keyword>
<dbReference type="GO" id="GO:0016787">
    <property type="term" value="F:hydrolase activity"/>
    <property type="evidence" value="ECO:0007669"/>
    <property type="project" value="UniProtKB-KW"/>
</dbReference>
<dbReference type="GO" id="GO:0043139">
    <property type="term" value="F:5'-3' DNA helicase activity"/>
    <property type="evidence" value="ECO:0007669"/>
    <property type="project" value="TreeGrafter"/>
</dbReference>
<dbReference type="SUPFAM" id="SSF52980">
    <property type="entry name" value="Restriction endonuclease-like"/>
    <property type="match status" value="1"/>
</dbReference>
<feature type="domain" description="Helicase ATP-binding" evidence="6">
    <location>
        <begin position="317"/>
        <end position="530"/>
    </location>
</feature>
<keyword evidence="4 7" id="KW-0347">Helicase</keyword>
<dbReference type="InterPro" id="IPR014001">
    <property type="entry name" value="Helicase_ATP-bd"/>
</dbReference>
<dbReference type="Pfam" id="PF13195">
    <property type="entry name" value="DUF4011"/>
    <property type="match status" value="1"/>
</dbReference>
<name>A0A449AIH7_9BACT</name>
<dbReference type="PROSITE" id="PS51192">
    <property type="entry name" value="HELICASE_ATP_BIND_1"/>
    <property type="match status" value="1"/>
</dbReference>
<gene>
    <name evidence="7" type="ORF">NCTC10142_00500</name>
</gene>
<evidence type="ECO:0000256" key="3">
    <source>
        <dbReference type="ARBA" id="ARBA00022801"/>
    </source>
</evidence>
<comment type="similarity">
    <text evidence="1">Belongs to the DNA2/NAM7 helicase family.</text>
</comment>
<dbReference type="InterPro" id="IPR049468">
    <property type="entry name" value="Restrct_endonuc-II-like_dom"/>
</dbReference>
<sequence>MDIKSKKEEILIKNINAWKNKLLDLTLKNKALNLSLKLGKSFPSKMQIIYPSLEDFMKIIDSSNREIFSLEQYKSIKDYTKLPDGKQVIYSHTLEEVLSKNELKKTKIYTEFGGEIFVNTIKKIAKTAKAFKDQFSIDIMYLTFGILQWYEDKTSETPRFAPLLFLPIEINKSLDSGDWNISIKKESFFDENQALNKKLSNEFDINVKFDSNDEDDLFTNYQQYCNSILEKSTDKRWKVHNKIFLTNYDFSNINIYKDIETNITTILNSAFFEELVNPTKGLDSDISQINDKNINEKIDIASQYKTLDSDSSQEVAIQNAINNKSFILQGPPGTGKSQTITNIITELISRGKKILFVAEKNAALQVVYNNLKKIDLHKYAIPIHDSKVNKKEILTELLNSAENSKLYEIDESKLNNLTYSYNQSKIVLSKYGELLLTKFGPQNLTLYECIEKYLSLQEYQNIYFIIDDINNIDYQTFDNTIKNIDSFLDAYKNINFNYFSHKWHGLKISGLSFEQKNQLFKNIDFLIRNSANILKYVKENNLFINNSQIDENFTKNILNINKVLNFYQKANFKNNKQDFTFEDLKNTLQQLHKIEQLWMKKDETITSLKKTWNSLNFVDPKQVIETYNFINKKSKSIFKSLSPFFHKTKKIFKNNLKSELNFEEIDWIEELRKFSLIKEIEQQILDIFDNLKIDFSISKYQELQNWISEINYILEINDIIQIFNTLWMSLFSLQNFQSLNDQFQQYVDKLKHLILLYNKDEFDFTNVSYVNFRSKLNDLISQPEKLDEYLELNKYKNELLIHNQDFIQKVLENKITSNLKEIYLAVFYKTLIENAIDSNFCESDAIYLNNNLEIFKNKDIDLKQLSKERIAMSIDEKIKKSLLFSDSNTQYALIKKEAAKKYSRLSFKKIFEKALDFILNIKPCLMLSPLTVSQFFKDIDFKFDTVIFDEASQIKPEAAISSLFRAKQVIIVGDKEQMPPSNFFSSVSNEDNDSEIKNVDEDVSSGFDSLLSLAEGALNSIKLKWHYRSLFEELIYTSNSEIYKDLITFPSAKNPSKFEGLKFFKVEYDEMKSEDTLIKKTMSILKELISKYKDKYSVGIVVFNVDIVNKVENELEKFIHNNPKLNYFFDENKKEPFFIKNIDAVQGDERDFIFFIIEGKKNANQRVSVNFGAINREDSGYKRLNVAISRAKKGLILISNFNSSEVDWHKSDKRGIQLLEQFFKNAEYGIKNDVKSIDFNKSNASFIDHVYNELSKHGLSLKKNIGSSSFKIDIAIIDNNNPDNFLLAINCDGNSYKLAKTDRDRDRLMQQILESRGWNFIRIWSVDWYKNPQKQLNLILNKVKEIIENNTSNNLTQDTTKKIPKISYIKENKKGLDHIFSVYPDVENLIKKYSFEYRQSTFINQKAQIAKNIIDVLAPISFEAFCRIIRDLNEMNSVNKAIKLEALKIVNKIATFDDDNEFILSNEKDDNKYKFRISTNQNNKRSIQDIYEPELVDIILTILSYNDIPTDLTAIVKEICVKTQTMRVTTQITNRIKDLINKLVLSNKILKVDENTYQIVK</sequence>
<dbReference type="InterPro" id="IPR025103">
    <property type="entry name" value="DUF4011"/>
</dbReference>
<evidence type="ECO:0000313" key="7">
    <source>
        <dbReference type="EMBL" id="VEU64742.1"/>
    </source>
</evidence>
<reference evidence="7 8" key="1">
    <citation type="submission" date="2019-01" db="EMBL/GenBank/DDBJ databases">
        <authorList>
            <consortium name="Pathogen Informatics"/>
        </authorList>
    </citation>
    <scope>NUCLEOTIDE SEQUENCE [LARGE SCALE GENOMIC DNA]</scope>
    <source>
        <strain evidence="7 8">NCTC10142</strain>
        <plasmid evidence="8">13</plasmid>
    </source>
</reference>
<dbReference type="RefSeq" id="WP_129720618.1">
    <property type="nucleotide sequence ID" value="NZ_LR214986.1"/>
</dbReference>
<dbReference type="InterPro" id="IPR027417">
    <property type="entry name" value="P-loop_NTPase"/>
</dbReference>
<dbReference type="Gene3D" id="3.40.50.300">
    <property type="entry name" value="P-loop containing nucleotide triphosphate hydrolases"/>
    <property type="match status" value="3"/>
</dbReference>
<geneLocation type="plasmid" evidence="7 8">
    <name>13</name>
</geneLocation>
<evidence type="ECO:0000256" key="4">
    <source>
        <dbReference type="ARBA" id="ARBA00022806"/>
    </source>
</evidence>
<dbReference type="Proteomes" id="UP000289506">
    <property type="component" value="Plasmid 13"/>
</dbReference>
<accession>A0A449AIH7</accession>
<keyword evidence="2" id="KW-0547">Nucleotide-binding</keyword>
<dbReference type="FunFam" id="3.40.960.10:FF:000002">
    <property type="entry name" value="DNA helicase related protein"/>
    <property type="match status" value="1"/>
</dbReference>
<evidence type="ECO:0000256" key="1">
    <source>
        <dbReference type="ARBA" id="ARBA00007913"/>
    </source>
</evidence>
<dbReference type="Pfam" id="PF18741">
    <property type="entry name" value="MTES_1575"/>
    <property type="match status" value="1"/>
</dbReference>